<dbReference type="KEGG" id="camu:CA2015_4245"/>
<organism evidence="2 3">
    <name type="scientific">Cyclobacterium amurskyense</name>
    <dbReference type="NCBI Taxonomy" id="320787"/>
    <lineage>
        <taxon>Bacteria</taxon>
        <taxon>Pseudomonadati</taxon>
        <taxon>Bacteroidota</taxon>
        <taxon>Cytophagia</taxon>
        <taxon>Cytophagales</taxon>
        <taxon>Cyclobacteriaceae</taxon>
        <taxon>Cyclobacterium</taxon>
    </lineage>
</organism>
<name>A0A0H4PKQ5_9BACT</name>
<dbReference type="RefSeq" id="WP_048643686.1">
    <property type="nucleotide sequence ID" value="NZ_CP012040.1"/>
</dbReference>
<dbReference type="OrthoDB" id="925984at2"/>
<keyword evidence="2" id="KW-0808">Transferase</keyword>
<dbReference type="AlphaFoldDB" id="A0A0H4PKQ5"/>
<feature type="domain" description="Glycosyl transferase family 1" evidence="1">
    <location>
        <begin position="196"/>
        <end position="328"/>
    </location>
</feature>
<dbReference type="InterPro" id="IPR001296">
    <property type="entry name" value="Glyco_trans_1"/>
</dbReference>
<accession>A0A0H4PKQ5</accession>
<keyword evidence="3" id="KW-1185">Reference proteome</keyword>
<dbReference type="SUPFAM" id="SSF53756">
    <property type="entry name" value="UDP-Glycosyltransferase/glycogen phosphorylase"/>
    <property type="match status" value="1"/>
</dbReference>
<evidence type="ECO:0000313" key="3">
    <source>
        <dbReference type="Proteomes" id="UP000036520"/>
    </source>
</evidence>
<dbReference type="GO" id="GO:0016757">
    <property type="term" value="F:glycosyltransferase activity"/>
    <property type="evidence" value="ECO:0007669"/>
    <property type="project" value="InterPro"/>
</dbReference>
<gene>
    <name evidence="2" type="ORF">CA2015_4245</name>
</gene>
<evidence type="ECO:0000259" key="1">
    <source>
        <dbReference type="Pfam" id="PF00534"/>
    </source>
</evidence>
<dbReference type="Pfam" id="PF00534">
    <property type="entry name" value="Glycos_transf_1"/>
    <property type="match status" value="1"/>
</dbReference>
<dbReference type="EMBL" id="CP012040">
    <property type="protein sequence ID" value="AKP53593.1"/>
    <property type="molecule type" value="Genomic_DNA"/>
</dbReference>
<sequence length="374" mass="42678">MPQKIPIIFASVLKPVDDSRVLYKLGFSIRETNKYDLNIIGFSTKKTPKVKNIRLIEIFSGPRTHISRLFVPFRFLQQLFKIKPAIVIVTTYELLPMATIGKWMLGYRLIYDVQENYSKNISSNQTLPFLVRNLAILLVKTAEKLSQPAIDHYIFAEKCYAKEMPAIKNYTIVENKASIPPITKGSFRIKNANAVHFIISGTITPVYGVLEAIKWFLKLQEQLPHAKLTIVGHCPMESFSNELLTRYQSKAGVNLFLSSSPLPAVFIQEKIDQADVLLLPYHLLPSIKDKVPTKLYEGIAHQKVILITDNPVWKEIVDKYPAGMCVDFLAIENAFMVWKTLLSIDFYRFLPDENVDWSIEGIKFQQLIGELAGQ</sequence>
<dbReference type="Gene3D" id="3.40.50.2000">
    <property type="entry name" value="Glycogen Phosphorylase B"/>
    <property type="match status" value="1"/>
</dbReference>
<evidence type="ECO:0000313" key="2">
    <source>
        <dbReference type="EMBL" id="AKP53593.1"/>
    </source>
</evidence>
<dbReference type="STRING" id="320787.CA2015_4245"/>
<dbReference type="Proteomes" id="UP000036520">
    <property type="component" value="Chromosome"/>
</dbReference>
<protein>
    <submittedName>
        <fullName evidence="2">Glycosyltransferase</fullName>
    </submittedName>
</protein>
<reference evidence="2 3" key="1">
    <citation type="submission" date="2015-07" db="EMBL/GenBank/DDBJ databases">
        <authorList>
            <person name="Kim K.M."/>
        </authorList>
    </citation>
    <scope>NUCLEOTIDE SEQUENCE [LARGE SCALE GENOMIC DNA]</scope>
    <source>
        <strain evidence="2 3">KCTC 12363</strain>
    </source>
</reference>
<proteinExistence type="predicted"/>